<dbReference type="NCBIfam" id="TIGR00765">
    <property type="entry name" value="yihY_not_rbn"/>
    <property type="match status" value="1"/>
</dbReference>
<dbReference type="PANTHER" id="PTHR30213:SF0">
    <property type="entry name" value="UPF0761 MEMBRANE PROTEIN YIHY"/>
    <property type="match status" value="1"/>
</dbReference>
<evidence type="ECO:0000313" key="7">
    <source>
        <dbReference type="EMBL" id="KRM72422.1"/>
    </source>
</evidence>
<feature type="transmembrane region" description="Helical" evidence="6">
    <location>
        <begin position="74"/>
        <end position="96"/>
    </location>
</feature>
<dbReference type="PIRSF" id="PIRSF035875">
    <property type="entry name" value="RNase_BN"/>
    <property type="match status" value="1"/>
</dbReference>
<proteinExistence type="predicted"/>
<dbReference type="Pfam" id="PF03631">
    <property type="entry name" value="Virul_fac_BrkB"/>
    <property type="match status" value="1"/>
</dbReference>
<keyword evidence="4 6" id="KW-1133">Transmembrane helix</keyword>
<evidence type="ECO:0000256" key="5">
    <source>
        <dbReference type="ARBA" id="ARBA00023136"/>
    </source>
</evidence>
<feature type="transmembrane region" description="Helical" evidence="6">
    <location>
        <begin position="289"/>
        <end position="313"/>
    </location>
</feature>
<reference evidence="7 8" key="1">
    <citation type="journal article" date="2015" name="Genome Announc.">
        <title>Expanding the biotechnology potential of lactobacilli through comparative genomics of 213 strains and associated genera.</title>
        <authorList>
            <person name="Sun Z."/>
            <person name="Harris H.M."/>
            <person name="McCann A."/>
            <person name="Guo C."/>
            <person name="Argimon S."/>
            <person name="Zhang W."/>
            <person name="Yang X."/>
            <person name="Jeffery I.B."/>
            <person name="Cooney J.C."/>
            <person name="Kagawa T.F."/>
            <person name="Liu W."/>
            <person name="Song Y."/>
            <person name="Salvetti E."/>
            <person name="Wrobel A."/>
            <person name="Rasinkangas P."/>
            <person name="Parkhill J."/>
            <person name="Rea M.C."/>
            <person name="O'Sullivan O."/>
            <person name="Ritari J."/>
            <person name="Douillard F.P."/>
            <person name="Paul Ross R."/>
            <person name="Yang R."/>
            <person name="Briner A.E."/>
            <person name="Felis G.E."/>
            <person name="de Vos W.M."/>
            <person name="Barrangou R."/>
            <person name="Klaenhammer T.R."/>
            <person name="Caufield P.W."/>
            <person name="Cui Y."/>
            <person name="Zhang H."/>
            <person name="O'Toole P.W."/>
        </authorList>
    </citation>
    <scope>NUCLEOTIDE SEQUENCE [LARGE SCALE GENOMIC DNA]</scope>
    <source>
        <strain evidence="7 8">DSM 23927</strain>
    </source>
</reference>
<gene>
    <name evidence="7" type="ORF">FC34_GL000125</name>
</gene>
<dbReference type="PANTHER" id="PTHR30213">
    <property type="entry name" value="INNER MEMBRANE PROTEIN YHJD"/>
    <property type="match status" value="1"/>
</dbReference>
<dbReference type="OrthoDB" id="9775903at2"/>
<dbReference type="STRING" id="1423727.FC34_GL000125"/>
<evidence type="ECO:0000313" key="8">
    <source>
        <dbReference type="Proteomes" id="UP000051672"/>
    </source>
</evidence>
<evidence type="ECO:0000256" key="6">
    <source>
        <dbReference type="SAM" id="Phobius"/>
    </source>
</evidence>
<dbReference type="EMBL" id="AYZQ01000001">
    <property type="protein sequence ID" value="KRM72422.1"/>
    <property type="molecule type" value="Genomic_DNA"/>
</dbReference>
<comment type="caution">
    <text evidence="7">The sequence shown here is derived from an EMBL/GenBank/DDBJ whole genome shotgun (WGS) entry which is preliminary data.</text>
</comment>
<keyword evidence="8" id="KW-1185">Reference proteome</keyword>
<feature type="transmembrane region" description="Helical" evidence="6">
    <location>
        <begin position="134"/>
        <end position="153"/>
    </location>
</feature>
<feature type="transmembrane region" description="Helical" evidence="6">
    <location>
        <begin position="221"/>
        <end position="241"/>
    </location>
</feature>
<sequence length="339" mass="37862">MRGGQGVAKRTKPVLNRHAKKAVPLTEEQQQAIRAGHIPLATMDMPGKYKRRELLKLSIKRLNDADLGTSAASLAYYALLSLFPMFLVVGNLLPLLQINYQTVSDYVGQIVPSNIMDWLEPVIQNLLQNGSGGVLSIGAITTLWAASLGINGLKISFNKAYGVPPAQNFLVQRLLSMLLTFLLILVVGAVLVAFAFGQQFLEWLNATFKISDAWLHTFLAWRWPVTLLVLFAAIMFLLYFLPNVRIRLWTVIPGTVLTTVGWIVLAQSFSWYMRNFGTRYSSYGTMGTFIILLLWLNFSAWILIVGAVINSLVAEYYTGRLHRSPGKVADLIRNSRAKN</sequence>
<evidence type="ECO:0000256" key="1">
    <source>
        <dbReference type="ARBA" id="ARBA00004651"/>
    </source>
</evidence>
<name>A0A0R2B8I5_9LACO</name>
<evidence type="ECO:0000256" key="4">
    <source>
        <dbReference type="ARBA" id="ARBA00022989"/>
    </source>
</evidence>
<keyword evidence="2" id="KW-1003">Cell membrane</keyword>
<feature type="transmembrane region" description="Helical" evidence="6">
    <location>
        <begin position="248"/>
        <end position="269"/>
    </location>
</feature>
<dbReference type="AlphaFoldDB" id="A0A0R2B8I5"/>
<keyword evidence="5 6" id="KW-0472">Membrane</keyword>
<dbReference type="InterPro" id="IPR017039">
    <property type="entry name" value="Virul_fac_BrkB"/>
</dbReference>
<evidence type="ECO:0000256" key="3">
    <source>
        <dbReference type="ARBA" id="ARBA00022692"/>
    </source>
</evidence>
<evidence type="ECO:0000256" key="2">
    <source>
        <dbReference type="ARBA" id="ARBA00022475"/>
    </source>
</evidence>
<keyword evidence="3 6" id="KW-0812">Transmembrane</keyword>
<dbReference type="PATRIC" id="fig|1423727.3.peg.126"/>
<organism evidence="7 8">
    <name type="scientific">Lacticaseibacillus brantae DSM 23927</name>
    <dbReference type="NCBI Taxonomy" id="1423727"/>
    <lineage>
        <taxon>Bacteria</taxon>
        <taxon>Bacillati</taxon>
        <taxon>Bacillota</taxon>
        <taxon>Bacilli</taxon>
        <taxon>Lactobacillales</taxon>
        <taxon>Lactobacillaceae</taxon>
        <taxon>Lacticaseibacillus</taxon>
    </lineage>
</organism>
<accession>A0A0R2B8I5</accession>
<protein>
    <submittedName>
        <fullName evidence="7">Ribonuclease BN</fullName>
    </submittedName>
</protein>
<comment type="subcellular location">
    <subcellularLocation>
        <location evidence="1">Cell membrane</location>
        <topology evidence="1">Multi-pass membrane protein</topology>
    </subcellularLocation>
</comment>
<dbReference type="GO" id="GO:0005886">
    <property type="term" value="C:plasma membrane"/>
    <property type="evidence" value="ECO:0007669"/>
    <property type="project" value="UniProtKB-SubCell"/>
</dbReference>
<feature type="transmembrane region" description="Helical" evidence="6">
    <location>
        <begin position="174"/>
        <end position="201"/>
    </location>
</feature>
<dbReference type="Proteomes" id="UP000051672">
    <property type="component" value="Unassembled WGS sequence"/>
</dbReference>